<dbReference type="OrthoDB" id="5273928at2759"/>
<dbReference type="AlphaFoldDB" id="A0A5N6JWU5"/>
<evidence type="ECO:0000313" key="3">
    <source>
        <dbReference type="Proteomes" id="UP000326757"/>
    </source>
</evidence>
<proteinExistence type="predicted"/>
<organism evidence="2 3">
    <name type="scientific">Monilinia laxa</name>
    <name type="common">Brown rot fungus</name>
    <name type="synonym">Sclerotinia laxa</name>
    <dbReference type="NCBI Taxonomy" id="61186"/>
    <lineage>
        <taxon>Eukaryota</taxon>
        <taxon>Fungi</taxon>
        <taxon>Dikarya</taxon>
        <taxon>Ascomycota</taxon>
        <taxon>Pezizomycotina</taxon>
        <taxon>Leotiomycetes</taxon>
        <taxon>Helotiales</taxon>
        <taxon>Sclerotiniaceae</taxon>
        <taxon>Monilinia</taxon>
    </lineage>
</organism>
<keyword evidence="3" id="KW-1185">Reference proteome</keyword>
<dbReference type="Proteomes" id="UP000326757">
    <property type="component" value="Unassembled WGS sequence"/>
</dbReference>
<protein>
    <submittedName>
        <fullName evidence="2">Uncharacterized protein</fullName>
    </submittedName>
</protein>
<evidence type="ECO:0000256" key="1">
    <source>
        <dbReference type="SAM" id="MobiDB-lite"/>
    </source>
</evidence>
<comment type="caution">
    <text evidence="2">The sequence shown here is derived from an EMBL/GenBank/DDBJ whole genome shotgun (WGS) entry which is preliminary data.</text>
</comment>
<name>A0A5N6JWU5_MONLA</name>
<feature type="region of interest" description="Disordered" evidence="1">
    <location>
        <begin position="535"/>
        <end position="561"/>
    </location>
</feature>
<gene>
    <name evidence="2" type="ORF">EYC80_007732</name>
</gene>
<reference evidence="2 3" key="1">
    <citation type="submission" date="2019-06" db="EMBL/GenBank/DDBJ databases">
        <title>Genome Sequence of the Brown Rot Fungal Pathogen Monilinia laxa.</title>
        <authorList>
            <person name="De Miccolis Angelini R.M."/>
            <person name="Landi L."/>
            <person name="Abate D."/>
            <person name="Pollastro S."/>
            <person name="Romanazzi G."/>
            <person name="Faretra F."/>
        </authorList>
    </citation>
    <scope>NUCLEOTIDE SEQUENCE [LARGE SCALE GENOMIC DNA]</scope>
    <source>
        <strain evidence="2 3">Mlax316</strain>
    </source>
</reference>
<sequence length="576" mass="64701">MPLTTRMNEYFRQRGQRARRLILLEPLRPVSRGVLDGPRRIVDAESGQVSHETTSRELQVSEYHWDFQYEELLEAHWEDEEEQSDIADGDTIVRSSRRRVPRLVQLAMAVIVKNVANITYETVQHIGPLVLEFIWRELNKRCLNSFNTWKIFSKLLYRNQDAALNQFRYSNAIVEPVPSLPVYTNPLTSTTFDFLVHLSITTAFSTSDLVELSTLTNLIALEIINPGHGSAGKVFDGVFGDRVIKTWSESAIRGEGFQVLRILKLRNFEGITNHCFQYINGFPVLAVFDVRECGFKGLAQSGAERLGWVAHPDGAFLEILQSDCVKQTMALRTSLGLPIRPVRRPTAKPLWNKARITMMPRADIPAILAADRASSTPTAPNTAYDLAQEQVSRLRQTPTGRAKLARMGFSHFEAVDYMSRQEFRELETWEFRTYTALNRISELRSDEDLRAAGLDIGDCAPMVSGEIISAVPVASLRLGPHLVYPLARGQLHQPFYDGGMTDSSLKYTSRKIGEGVKGFVYTRINWASVARTRTVDEAEGGGEAGGSGSRQNKRRKVRGEKRQQLGDLLAGVMGVV</sequence>
<evidence type="ECO:0000313" key="2">
    <source>
        <dbReference type="EMBL" id="KAB8293417.1"/>
    </source>
</evidence>
<dbReference type="EMBL" id="VIGI01000012">
    <property type="protein sequence ID" value="KAB8293417.1"/>
    <property type="molecule type" value="Genomic_DNA"/>
</dbReference>
<accession>A0A5N6JWU5</accession>